<dbReference type="AlphaFoldDB" id="A0A8J3I0D1"/>
<dbReference type="RefSeq" id="WP_220193877.1">
    <property type="nucleotide sequence ID" value="NZ_BNJF01000001.1"/>
</dbReference>
<evidence type="ECO:0000256" key="1">
    <source>
        <dbReference type="SAM" id="Phobius"/>
    </source>
</evidence>
<keyword evidence="3" id="KW-1185">Reference proteome</keyword>
<keyword evidence="1" id="KW-1133">Transmembrane helix</keyword>
<keyword evidence="1" id="KW-0812">Transmembrane</keyword>
<protein>
    <submittedName>
        <fullName evidence="2">Uncharacterized protein</fullName>
    </submittedName>
</protein>
<feature type="transmembrane region" description="Helical" evidence="1">
    <location>
        <begin position="68"/>
        <end position="92"/>
    </location>
</feature>
<sequence length="355" mass="40778">MRHLTSQKQVPLDILGAAIAYRLGIPEKVFETRGEPLIFRFIGFASLFIGCLIILIFIVAYGQLFSWWLLWQALFIPLIGVSWFIFGGWVLLAPHVYPQPHVYMCPEGLIFISDKLEVVRWDQLERLWQESDGKAQGRRRYIVRRSDETLLSFGSELAGVEYLVKAIEQELTRRLLPRALAAYRVGANVSFDEIVVSKRGLRLSASKRMLLWENLGELVIDPQNIIVHEQHLSKPAARIKAFRVPNMHILRQLVAYARQERALSAKPYVAAYISGRPLSFGKLRISQQGIQIEQEQPVTLPWQEIGAIGIGASELMIARQREQQTYEWYVVSLWEITNLEQLRDVVAYVLQNGPR</sequence>
<evidence type="ECO:0000313" key="2">
    <source>
        <dbReference type="EMBL" id="GHO44490.1"/>
    </source>
</evidence>
<keyword evidence="1" id="KW-0472">Membrane</keyword>
<proteinExistence type="predicted"/>
<dbReference type="Pfam" id="PF20226">
    <property type="entry name" value="DUF6585"/>
    <property type="match status" value="2"/>
</dbReference>
<evidence type="ECO:0000313" key="3">
    <source>
        <dbReference type="Proteomes" id="UP000612362"/>
    </source>
</evidence>
<organism evidence="2 3">
    <name type="scientific">Ktedonospora formicarum</name>
    <dbReference type="NCBI Taxonomy" id="2778364"/>
    <lineage>
        <taxon>Bacteria</taxon>
        <taxon>Bacillati</taxon>
        <taxon>Chloroflexota</taxon>
        <taxon>Ktedonobacteria</taxon>
        <taxon>Ktedonobacterales</taxon>
        <taxon>Ktedonobacteraceae</taxon>
        <taxon>Ktedonospora</taxon>
    </lineage>
</organism>
<gene>
    <name evidence="2" type="ORF">KSX_26530</name>
</gene>
<name>A0A8J3I0D1_9CHLR</name>
<accession>A0A8J3I0D1</accession>
<dbReference type="InterPro" id="IPR046492">
    <property type="entry name" value="DUF6585"/>
</dbReference>
<reference evidence="2" key="1">
    <citation type="submission" date="2020-10" db="EMBL/GenBank/DDBJ databases">
        <title>Taxonomic study of unclassified bacteria belonging to the class Ktedonobacteria.</title>
        <authorList>
            <person name="Yabe S."/>
            <person name="Wang C.M."/>
            <person name="Zheng Y."/>
            <person name="Sakai Y."/>
            <person name="Cavaletti L."/>
            <person name="Monciardini P."/>
            <person name="Donadio S."/>
        </authorList>
    </citation>
    <scope>NUCLEOTIDE SEQUENCE</scope>
    <source>
        <strain evidence="2">SOSP1-1</strain>
    </source>
</reference>
<comment type="caution">
    <text evidence="2">The sequence shown here is derived from an EMBL/GenBank/DDBJ whole genome shotgun (WGS) entry which is preliminary data.</text>
</comment>
<feature type="transmembrane region" description="Helical" evidence="1">
    <location>
        <begin position="37"/>
        <end position="62"/>
    </location>
</feature>
<dbReference type="Proteomes" id="UP000612362">
    <property type="component" value="Unassembled WGS sequence"/>
</dbReference>
<dbReference type="EMBL" id="BNJF01000001">
    <property type="protein sequence ID" value="GHO44490.1"/>
    <property type="molecule type" value="Genomic_DNA"/>
</dbReference>